<evidence type="ECO:0000256" key="5">
    <source>
        <dbReference type="ARBA" id="ARBA00022771"/>
    </source>
</evidence>
<dbReference type="InterPro" id="IPR034732">
    <property type="entry name" value="EPHD"/>
</dbReference>
<dbReference type="Proteomes" id="UP000009170">
    <property type="component" value="Unassembled WGS sequence"/>
</dbReference>
<dbReference type="CDD" id="cd00084">
    <property type="entry name" value="HMG-box_SF"/>
    <property type="match status" value="1"/>
</dbReference>
<dbReference type="InterPro" id="IPR041956">
    <property type="entry name" value="ATX1/2_ePHD"/>
</dbReference>
<dbReference type="Gene3D" id="3.30.40.100">
    <property type="match status" value="1"/>
</dbReference>
<dbReference type="PANTHER" id="PTHR13793:SF107">
    <property type="entry name" value="BROMODOMAIN-CONTAINING PROTEIN HOMOLOG"/>
    <property type="match status" value="1"/>
</dbReference>
<keyword evidence="6" id="KW-0862">Zinc</keyword>
<keyword evidence="7" id="KW-0156">Chromatin regulator</keyword>
<dbReference type="SMART" id="SM00317">
    <property type="entry name" value="SET"/>
    <property type="match status" value="1"/>
</dbReference>
<evidence type="ECO:0000313" key="21">
    <source>
        <dbReference type="Proteomes" id="UP000009170"/>
    </source>
</evidence>
<dbReference type="PROSITE" id="PS50280">
    <property type="entry name" value="SET"/>
    <property type="match status" value="1"/>
</dbReference>
<dbReference type="InterPro" id="IPR019787">
    <property type="entry name" value="Znf_PHD-finger"/>
</dbReference>
<evidence type="ECO:0000259" key="16">
    <source>
        <dbReference type="PROSITE" id="PS50864"/>
    </source>
</evidence>
<dbReference type="EMBL" id="CAID01000003">
    <property type="protein sequence ID" value="CEF97019.1"/>
    <property type="molecule type" value="Genomic_DNA"/>
</dbReference>
<reference evidence="21" key="1">
    <citation type="journal article" date="2006" name="Proc. Natl. Acad. Sci. U.S.A.">
        <title>Genome analysis of the smallest free-living eukaryote Ostreococcus tauri unveils many unique features.</title>
        <authorList>
            <person name="Derelle E."/>
            <person name="Ferraz C."/>
            <person name="Rombauts S."/>
            <person name="Rouze P."/>
            <person name="Worden A.Z."/>
            <person name="Robbens S."/>
            <person name="Partensky F."/>
            <person name="Degroeve S."/>
            <person name="Echeynie S."/>
            <person name="Cooke R."/>
            <person name="Saeys Y."/>
            <person name="Wuyts J."/>
            <person name="Jabbari K."/>
            <person name="Bowler C."/>
            <person name="Panaud O."/>
            <person name="Piegu B."/>
            <person name="Ball S.G."/>
            <person name="Ral J.-P."/>
            <person name="Bouget F.-Y."/>
            <person name="Piganeau G."/>
            <person name="De Baets B."/>
            <person name="Picard A."/>
            <person name="Delseny M."/>
            <person name="Demaille J."/>
            <person name="Van de Peer Y."/>
            <person name="Moreau H."/>
        </authorList>
    </citation>
    <scope>NUCLEOTIDE SEQUENCE [LARGE SCALE GENOMIC DNA]</scope>
    <source>
        <strain evidence="21">OTTH 0595 / CCAP 157/2 / RCC745</strain>
    </source>
</reference>
<feature type="region of interest" description="Disordered" evidence="12">
    <location>
        <begin position="333"/>
        <end position="356"/>
    </location>
</feature>
<evidence type="ECO:0000313" key="20">
    <source>
        <dbReference type="EMBL" id="CEF97019.1"/>
    </source>
</evidence>
<dbReference type="PROSITE" id="PS50118">
    <property type="entry name" value="HMG_BOX_2"/>
    <property type="match status" value="1"/>
</dbReference>
<organism evidence="20 21">
    <name type="scientific">Ostreococcus tauri</name>
    <name type="common">Marine green alga</name>
    <dbReference type="NCBI Taxonomy" id="70448"/>
    <lineage>
        <taxon>Eukaryota</taxon>
        <taxon>Viridiplantae</taxon>
        <taxon>Chlorophyta</taxon>
        <taxon>Mamiellophyceae</taxon>
        <taxon>Mamiellales</taxon>
        <taxon>Bathycoccaceae</taxon>
        <taxon>Ostreococcus</taxon>
    </lineage>
</organism>
<dbReference type="Gene3D" id="2.30.30.140">
    <property type="match status" value="1"/>
</dbReference>
<dbReference type="Pfam" id="PF00505">
    <property type="entry name" value="HMG_box"/>
    <property type="match status" value="1"/>
</dbReference>
<evidence type="ECO:0000256" key="11">
    <source>
        <dbReference type="SAM" id="Coils"/>
    </source>
</evidence>
<evidence type="ECO:0000259" key="19">
    <source>
        <dbReference type="PROSITE" id="PS51805"/>
    </source>
</evidence>
<evidence type="ECO:0000256" key="2">
    <source>
        <dbReference type="ARBA" id="ARBA00022679"/>
    </source>
</evidence>
<evidence type="ECO:0000256" key="10">
    <source>
        <dbReference type="PROSITE-ProRule" id="PRU00267"/>
    </source>
</evidence>
<dbReference type="Gene3D" id="3.10.390.10">
    <property type="entry name" value="SAND domain-like"/>
    <property type="match status" value="1"/>
</dbReference>
<keyword evidence="3" id="KW-0949">S-adenosyl-L-methionine</keyword>
<dbReference type="InterPro" id="IPR000770">
    <property type="entry name" value="SAND_dom"/>
</dbReference>
<feature type="domain" description="PHD-type" evidence="13">
    <location>
        <begin position="210"/>
        <end position="270"/>
    </location>
</feature>
<proteinExistence type="predicted"/>
<keyword evidence="8 10" id="KW-0539">Nucleus</keyword>
<keyword evidence="21" id="KW-1185">Reference proteome</keyword>
<evidence type="ECO:0000256" key="9">
    <source>
        <dbReference type="PROSITE-ProRule" id="PRU00146"/>
    </source>
</evidence>
<dbReference type="Pfam" id="PF01342">
    <property type="entry name" value="SAND"/>
    <property type="match status" value="1"/>
</dbReference>
<keyword evidence="2" id="KW-0808">Transferase</keyword>
<reference evidence="20 21" key="2">
    <citation type="journal article" date="2014" name="BMC Genomics">
        <title>An improved genome of the model marine alga Ostreococcus tauri unfolds by assessing Illumina de novo assemblies.</title>
        <authorList>
            <person name="Blanc-Mathieu R."/>
            <person name="Verhelst B."/>
            <person name="Derelle E."/>
            <person name="Rombauts S."/>
            <person name="Bouget F.Y."/>
            <person name="Carre I."/>
            <person name="Chateau A."/>
            <person name="Eyre-Walker A."/>
            <person name="Grimsley N."/>
            <person name="Moreau H."/>
            <person name="Piegu B."/>
            <person name="Rivals E."/>
            <person name="Schackwitz W."/>
            <person name="Van de Peer Y."/>
            <person name="Piganeau G."/>
        </authorList>
    </citation>
    <scope>NUCLEOTIDE SEQUENCE [LARGE SCALE GENOMIC DNA]</scope>
    <source>
        <strain evidence="21">OTTH 0595 / CCAP 157/2 / RCC745</strain>
    </source>
</reference>
<gene>
    <name evidence="20" type="ORF">OT_ostta03g01090</name>
</gene>
<feature type="compositionally biased region" description="Basic and acidic residues" evidence="12">
    <location>
        <begin position="898"/>
        <end position="910"/>
    </location>
</feature>
<dbReference type="Pfam" id="PF00855">
    <property type="entry name" value="PWWP"/>
    <property type="match status" value="1"/>
</dbReference>
<accession>A0A096P7N1</accession>
<name>A0A096P7N1_OSTTA</name>
<dbReference type="InterPro" id="IPR011124">
    <property type="entry name" value="Znf_CW"/>
</dbReference>
<feature type="domain" description="HMG box" evidence="14">
    <location>
        <begin position="352"/>
        <end position="422"/>
    </location>
</feature>
<dbReference type="FunCoup" id="A0A096P7N1">
    <property type="interactions" value="137"/>
</dbReference>
<dbReference type="PROSITE" id="PS50016">
    <property type="entry name" value="ZF_PHD_2"/>
    <property type="match status" value="2"/>
</dbReference>
<feature type="compositionally biased region" description="Acidic residues" evidence="12">
    <location>
        <begin position="872"/>
        <end position="897"/>
    </location>
</feature>
<dbReference type="CDD" id="cd10518">
    <property type="entry name" value="SET_SETD1-like"/>
    <property type="match status" value="1"/>
</dbReference>
<dbReference type="Gene3D" id="2.170.270.10">
    <property type="entry name" value="SET domain"/>
    <property type="match status" value="1"/>
</dbReference>
<dbReference type="PROSITE" id="PS51050">
    <property type="entry name" value="ZF_CW"/>
    <property type="match status" value="1"/>
</dbReference>
<dbReference type="InterPro" id="IPR009071">
    <property type="entry name" value="HMG_box_dom"/>
</dbReference>
<dbReference type="RefSeq" id="XP_003078017.2">
    <property type="nucleotide sequence ID" value="XM_003077969.2"/>
</dbReference>
<dbReference type="GO" id="GO:0006325">
    <property type="term" value="P:chromatin organization"/>
    <property type="evidence" value="ECO:0007669"/>
    <property type="project" value="UniProtKB-KW"/>
</dbReference>
<evidence type="ECO:0000256" key="6">
    <source>
        <dbReference type="ARBA" id="ARBA00022833"/>
    </source>
</evidence>
<dbReference type="InterPro" id="IPR001965">
    <property type="entry name" value="Znf_PHD"/>
</dbReference>
<evidence type="ECO:0000256" key="7">
    <source>
        <dbReference type="ARBA" id="ARBA00022853"/>
    </source>
</evidence>
<dbReference type="PROSITE" id="PS51805">
    <property type="entry name" value="EPHD"/>
    <property type="match status" value="1"/>
</dbReference>
<dbReference type="GeneID" id="9833823"/>
<feature type="domain" description="Post-SET" evidence="17">
    <location>
        <begin position="1724"/>
        <end position="1740"/>
    </location>
</feature>
<dbReference type="InterPro" id="IPR019786">
    <property type="entry name" value="Zinc_finger_PHD-type_CS"/>
</dbReference>
<dbReference type="Pfam" id="PF13832">
    <property type="entry name" value="zf-HC5HC2H_2"/>
    <property type="match status" value="1"/>
</dbReference>
<evidence type="ECO:0000259" key="14">
    <source>
        <dbReference type="PROSITE" id="PS50118"/>
    </source>
</evidence>
<sequence>MGGVGADARETTPLASYVHGDVVFARASSRATEPLWPAVVVEPWDAPEGVRKQCEPESVCVMFLGPSATRGRARDYCWATEERLAPYARAEALFAQKVAKRMRPNAFNEACAEARELVEANGGDASLGPRAFIGDEEDENLGGGRGDQRDGLTSSASVGFPGVPVGALKNVKKAEPEIACGSCGVTGDEGLKSKNAQGRCSLCQKLYKEGQFCPVCDRVWQWATGDPMVGCDRCDMWIHRECDALAAEVLDREENDGEELAYECPKCRTKTPAQIAEEERRAEAARIEAKRKAEIKERKRLEKLLAKPRVGRPSRAVKEARLALKRLTKSSLSFSPGIKSPHAVSKKQNTVPKRPKSSWQLFAQDFFQNYKDENVDDTMDFAEIYRMQGAAWRDLPTEERERYEDLAREEAGRFRELIMEMYENGDLDEQQQKRYDKVLHPERYEAAQRAKAERGSIDANRAARRSKAGEISKLTGGSDLPATLAVVCNGVAADYYTRLNQVLCQCSECAGEQKYMTPTEFEKHAGMAQAKKWKASLRMVEPAKMPIGRFLDGSDFNARRSSEDDGSTLDYDVVKVSWSVDRCAVCDDERDFDYDQLITCEACAVTVHQSCYGVPDIPDDTVGWLCRACEHTGGAVSETPLCCLCPVEGGALKPTTIPSLWAHSACCQWIPETTVLDIERMEPIDNIANIQKERWTLLCTVCKQRMGAKIQCCHPGCYIAYHPLCARATGLYMDANDDGEDDDSPLQLLSYCHRHCRVDTERAQIYAGDKGLRIGQDGRLIQCGANTERKRTKAERRAAQEAKEREEAAVQIAEESELSSDSEYDWTQCAKFRTYVPVGHPRTEADIKDDDEDVPGSAAKKIRVRKRVLHADEDDDADVDDQGDDDDDDDDDDDGDDDKIVECMDTDKVDTTSVKTNPEAPVAMELDTDDDDLSTDLDVKYKTEPTDHEEDDPVADSELPTKVAKVEVDIPRGESSKRKADDLSESSPKSTTFGLPKESAPAATSQNAAQPCLPGGLPVPEGNVPRPELPETLVRCKTFRGIFRPADTYIKCLCGRCKREAELAKRDEPALWEANRWEAHAGMKHTKKWKISIRIAKEDENEDNDDDQTFGDWLDAHGVVVLANKDKAARTTLNPPKPKKLKKLRGTSALKDLGLGTFEDDKLGDRSEEKTKAHALVGRRVQIDHGTVHIPDWRDGSIMDCTISRTGIRYKVIFDDGTDQLMSFTRAAQNLKFLDGEAPDLTFLPEAPKANESRNTQAETQIAIANAQYTSAKRPADPSDRAKIADLARPKKPREKEAWVQCENASCGKWRRVPQSFAEKLSADDADMWTCQKNPMAAYAVCSIPQEFEDDEIDRRIALGDDAPYMEGSDDEESDDDEDAVRTHVPDDLPAMVSVVCRGVLGTYHVQTRRIECLCRACVDNDDGPVYHERTKFEAHVGLKGPKRWAQTIRVVLNNRTLISLGKWLETWGCEVRREKAAIDLSATALSHHSKLTRKQLEEIQANVYKRLGLDKHDKNAKVTGPPPKTGKRLYVELTPYIVRGSRGAIKGELIASKKYTPDEFAALQAERKARGSAGASEDKIVEQQGMTMREKLEHMTATYSDRLTFCKSNIHGWGLLAKTAHKAGSIVTEFKGETCRSTVADMRETAYEEEGVDCYLLKQDDDTVVDCTFQGNLARFTNHSCNPNMYSKIVKVDGENHIIFFARNDIKAGEELTYNYRFESEDGKVPCYCGAHNCRGYLC</sequence>
<keyword evidence="11" id="KW-0175">Coiled coil</keyword>
<dbReference type="InterPro" id="IPR046341">
    <property type="entry name" value="SET_dom_sf"/>
</dbReference>
<dbReference type="Pfam" id="PF07496">
    <property type="entry name" value="zf-CW"/>
    <property type="match status" value="1"/>
</dbReference>
<evidence type="ECO:0000256" key="8">
    <source>
        <dbReference type="ARBA" id="ARBA00023242"/>
    </source>
</evidence>
<dbReference type="GO" id="GO:0003677">
    <property type="term" value="F:DNA binding"/>
    <property type="evidence" value="ECO:0007669"/>
    <property type="project" value="UniProtKB-UniRule"/>
</dbReference>
<keyword evidence="10" id="KW-0238">DNA-binding</keyword>
<dbReference type="Gene3D" id="1.10.30.10">
    <property type="entry name" value="High mobility group box domain"/>
    <property type="match status" value="1"/>
</dbReference>
<dbReference type="InterPro" id="IPR042011">
    <property type="entry name" value="ATX3/4/5_PHD"/>
</dbReference>
<dbReference type="InterPro" id="IPR013083">
    <property type="entry name" value="Znf_RING/FYVE/PHD"/>
</dbReference>
<evidence type="ECO:0000259" key="13">
    <source>
        <dbReference type="PROSITE" id="PS50016"/>
    </source>
</evidence>
<dbReference type="KEGG" id="ota:OT_ostta03g01090"/>
<feature type="compositionally biased region" description="Basic and acidic residues" evidence="12">
    <location>
        <begin position="964"/>
        <end position="982"/>
    </location>
</feature>
<feature type="domain" description="CW-type" evidence="18">
    <location>
        <begin position="1293"/>
        <end position="1350"/>
    </location>
</feature>
<dbReference type="PROSITE" id="PS01359">
    <property type="entry name" value="ZF_PHD_1"/>
    <property type="match status" value="1"/>
</dbReference>
<feature type="domain" description="SET" evidence="15">
    <location>
        <begin position="1602"/>
        <end position="1718"/>
    </location>
</feature>
<dbReference type="InterPro" id="IPR011011">
    <property type="entry name" value="Znf_FYVE_PHD"/>
</dbReference>
<dbReference type="PROSITE" id="PS50868">
    <property type="entry name" value="POST_SET"/>
    <property type="match status" value="1"/>
</dbReference>
<dbReference type="CDD" id="cd15662">
    <property type="entry name" value="ePHD_ATX1_2_like"/>
    <property type="match status" value="1"/>
</dbReference>
<keyword evidence="5 9" id="KW-0863">Zinc-finger</keyword>
<dbReference type="Pfam" id="PF13831">
    <property type="entry name" value="PHD_2"/>
    <property type="match status" value="1"/>
</dbReference>
<evidence type="ECO:0000259" key="17">
    <source>
        <dbReference type="PROSITE" id="PS50868"/>
    </source>
</evidence>
<feature type="compositionally biased region" description="Acidic residues" evidence="12">
    <location>
        <begin position="814"/>
        <end position="823"/>
    </location>
</feature>
<comment type="caution">
    <text evidence="20">The sequence shown here is derived from an EMBL/GenBank/DDBJ whole genome shotgun (WGS) entry which is preliminary data.</text>
</comment>
<dbReference type="InParanoid" id="A0A096P7N1"/>
<dbReference type="CDD" id="cd20143">
    <property type="entry name" value="PWWP_AtATX3-like"/>
    <property type="match status" value="1"/>
</dbReference>
<feature type="domain" description="PHD-type" evidence="19">
    <location>
        <begin position="639"/>
        <end position="756"/>
    </location>
</feature>
<feature type="domain" description="SAND" evidence="16">
    <location>
        <begin position="505"/>
        <end position="557"/>
    </location>
</feature>
<dbReference type="InterPro" id="IPR000313">
    <property type="entry name" value="PWWP_dom"/>
</dbReference>
<dbReference type="InterPro" id="IPR036910">
    <property type="entry name" value="HMG_box_dom_sf"/>
</dbReference>
<dbReference type="InterPro" id="IPR010919">
    <property type="entry name" value="SAND-like_dom_sf"/>
</dbReference>
<evidence type="ECO:0000256" key="4">
    <source>
        <dbReference type="ARBA" id="ARBA00022723"/>
    </source>
</evidence>
<dbReference type="SUPFAM" id="SSF82199">
    <property type="entry name" value="SET domain"/>
    <property type="match status" value="1"/>
</dbReference>
<dbReference type="GO" id="GO:0008168">
    <property type="term" value="F:methyltransferase activity"/>
    <property type="evidence" value="ECO:0007669"/>
    <property type="project" value="UniProtKB-KW"/>
</dbReference>
<feature type="compositionally biased region" description="Basic and acidic residues" evidence="12">
    <location>
        <begin position="797"/>
        <end position="808"/>
    </location>
</feature>
<dbReference type="GO" id="GO:0008270">
    <property type="term" value="F:zinc ion binding"/>
    <property type="evidence" value="ECO:0007669"/>
    <property type="project" value="UniProtKB-KW"/>
</dbReference>
<dbReference type="SMART" id="SM00249">
    <property type="entry name" value="PHD"/>
    <property type="match status" value="3"/>
</dbReference>
<feature type="region of interest" description="Disordered" evidence="12">
    <location>
        <begin position="872"/>
        <end position="1009"/>
    </location>
</feature>
<dbReference type="SUPFAM" id="SSF63748">
    <property type="entry name" value="Tudor/PWWP/MBT"/>
    <property type="match status" value="1"/>
</dbReference>
<dbReference type="PANTHER" id="PTHR13793">
    <property type="entry name" value="PHD FINGER PROTEINS"/>
    <property type="match status" value="1"/>
</dbReference>
<dbReference type="GO" id="GO:0032259">
    <property type="term" value="P:methylation"/>
    <property type="evidence" value="ECO:0007669"/>
    <property type="project" value="UniProtKB-KW"/>
</dbReference>
<dbReference type="InterPro" id="IPR001214">
    <property type="entry name" value="SET_dom"/>
</dbReference>
<feature type="compositionally biased region" description="Acidic residues" evidence="12">
    <location>
        <begin position="926"/>
        <end position="935"/>
    </location>
</feature>
<keyword evidence="1" id="KW-0489">Methyltransferase</keyword>
<dbReference type="GO" id="GO:0006357">
    <property type="term" value="P:regulation of transcription by RNA polymerase II"/>
    <property type="evidence" value="ECO:0007669"/>
    <property type="project" value="TreeGrafter"/>
</dbReference>
<dbReference type="SUPFAM" id="SSF63763">
    <property type="entry name" value="SAND domain-like"/>
    <property type="match status" value="1"/>
</dbReference>
<evidence type="ECO:0000259" key="18">
    <source>
        <dbReference type="PROSITE" id="PS51050"/>
    </source>
</evidence>
<dbReference type="InterPro" id="IPR003616">
    <property type="entry name" value="Post-SET_dom"/>
</dbReference>
<dbReference type="CDD" id="cd15495">
    <property type="entry name" value="PHD_ATX3_4_5_like"/>
    <property type="match status" value="1"/>
</dbReference>
<feature type="region of interest" description="Disordered" evidence="12">
    <location>
        <begin position="797"/>
        <end position="823"/>
    </location>
</feature>
<dbReference type="SUPFAM" id="SSF47095">
    <property type="entry name" value="HMG-box"/>
    <property type="match status" value="1"/>
</dbReference>
<dbReference type="Gene3D" id="3.30.40.10">
    <property type="entry name" value="Zinc/RING finger domain, C3HC4 (zinc finger)"/>
    <property type="match status" value="3"/>
</dbReference>
<feature type="compositionally biased region" description="Basic and acidic residues" evidence="12">
    <location>
        <begin position="937"/>
        <end position="946"/>
    </location>
</feature>
<dbReference type="STRING" id="70448.A0A096P7N1"/>
<evidence type="ECO:0000259" key="15">
    <source>
        <dbReference type="PROSITE" id="PS50280"/>
    </source>
</evidence>
<protein>
    <submittedName>
        <fullName evidence="20">Zinc finger, PHD-finger</fullName>
    </submittedName>
</protein>
<dbReference type="SMART" id="SM00398">
    <property type="entry name" value="HMG"/>
    <property type="match status" value="1"/>
</dbReference>
<feature type="compositionally biased region" description="Polar residues" evidence="12">
    <location>
        <begin position="346"/>
        <end position="356"/>
    </location>
</feature>
<dbReference type="PROSITE" id="PS50864">
    <property type="entry name" value="SAND"/>
    <property type="match status" value="1"/>
</dbReference>
<evidence type="ECO:0000256" key="1">
    <source>
        <dbReference type="ARBA" id="ARBA00022603"/>
    </source>
</evidence>
<evidence type="ECO:0000256" key="3">
    <source>
        <dbReference type="ARBA" id="ARBA00022691"/>
    </source>
</evidence>
<evidence type="ECO:0000256" key="12">
    <source>
        <dbReference type="SAM" id="MobiDB-lite"/>
    </source>
</evidence>
<feature type="coiled-coil region" evidence="11">
    <location>
        <begin position="275"/>
        <end position="304"/>
    </location>
</feature>
<feature type="domain" description="PHD-type" evidence="13">
    <location>
        <begin position="580"/>
        <end position="632"/>
    </location>
</feature>
<dbReference type="InterPro" id="IPR050701">
    <property type="entry name" value="Histone_Mod_Regulator"/>
</dbReference>
<dbReference type="SUPFAM" id="SSF57903">
    <property type="entry name" value="FYVE/PHD zinc finger"/>
    <property type="match status" value="2"/>
</dbReference>
<dbReference type="GO" id="GO:0005634">
    <property type="term" value="C:nucleus"/>
    <property type="evidence" value="ECO:0007669"/>
    <property type="project" value="UniProtKB-UniRule"/>
</dbReference>
<dbReference type="OrthoDB" id="496514at2759"/>
<feature type="DNA-binding region" description="HMG box" evidence="10">
    <location>
        <begin position="352"/>
        <end position="422"/>
    </location>
</feature>
<feature type="region of interest" description="Disordered" evidence="12">
    <location>
        <begin position="134"/>
        <end position="158"/>
    </location>
</feature>
<dbReference type="Pfam" id="PF00856">
    <property type="entry name" value="SET"/>
    <property type="match status" value="1"/>
</dbReference>
<keyword evidence="4" id="KW-0479">Metal-binding</keyword>